<sequence length="272" mass="28725">MGRREYFTEYQQAEEERLLAQGELFDPLTRRLFAAAGLAPGLRVLDLGSGVGNVSRLAAEFVGPEGSVVGVDRDPDAVRRAARLAAAGGQGNVEFRVGDIEALTGLDGEFDAVVGRLVLMYLADPAGALRNAASLLRPGGLICVHEADLTYMWSSVDGPTWRQLRSWIVGVLQGIGADPRMGPSLFATFRAAGLPDPEMSMEAAVGGGERAPAFGWANIARVALPLMERAGIATAAEVDPDTLTERLLAEVHAEQGVVVGPCLYGAWARTPG</sequence>
<gene>
    <name evidence="2" type="ORF">GCM10009733_019400</name>
</gene>
<dbReference type="EMBL" id="BAAAMU010000010">
    <property type="protein sequence ID" value="GAA1622868.1"/>
    <property type="molecule type" value="Genomic_DNA"/>
</dbReference>
<name>A0ABN2EZU3_9ACTN</name>
<dbReference type="Proteomes" id="UP001500064">
    <property type="component" value="Unassembled WGS sequence"/>
</dbReference>
<evidence type="ECO:0000313" key="3">
    <source>
        <dbReference type="Proteomes" id="UP001500064"/>
    </source>
</evidence>
<dbReference type="SUPFAM" id="SSF53335">
    <property type="entry name" value="S-adenosyl-L-methionine-dependent methyltransferases"/>
    <property type="match status" value="1"/>
</dbReference>
<protein>
    <recommendedName>
        <fullName evidence="1">Methyltransferase domain-containing protein</fullName>
    </recommendedName>
</protein>
<dbReference type="CDD" id="cd02440">
    <property type="entry name" value="AdoMet_MTases"/>
    <property type="match status" value="1"/>
</dbReference>
<dbReference type="Gene3D" id="3.40.50.150">
    <property type="entry name" value="Vaccinia Virus protein VP39"/>
    <property type="match status" value="1"/>
</dbReference>
<keyword evidence="3" id="KW-1185">Reference proteome</keyword>
<evidence type="ECO:0000313" key="2">
    <source>
        <dbReference type="EMBL" id="GAA1622868.1"/>
    </source>
</evidence>
<dbReference type="Pfam" id="PF13847">
    <property type="entry name" value="Methyltransf_31"/>
    <property type="match status" value="1"/>
</dbReference>
<dbReference type="InterPro" id="IPR050508">
    <property type="entry name" value="Methyltransf_Superfamily"/>
</dbReference>
<dbReference type="InterPro" id="IPR029063">
    <property type="entry name" value="SAM-dependent_MTases_sf"/>
</dbReference>
<dbReference type="PANTHER" id="PTHR42912">
    <property type="entry name" value="METHYLTRANSFERASE"/>
    <property type="match status" value="1"/>
</dbReference>
<proteinExistence type="predicted"/>
<feature type="domain" description="Methyltransferase" evidence="1">
    <location>
        <begin position="40"/>
        <end position="148"/>
    </location>
</feature>
<dbReference type="PANTHER" id="PTHR42912:SF93">
    <property type="entry name" value="N6-ADENOSINE-METHYLTRANSFERASE TMT1A"/>
    <property type="match status" value="1"/>
</dbReference>
<accession>A0ABN2EZU3</accession>
<dbReference type="InterPro" id="IPR025714">
    <property type="entry name" value="Methyltranfer_dom"/>
</dbReference>
<reference evidence="2 3" key="1">
    <citation type="journal article" date="2019" name="Int. J. Syst. Evol. Microbiol.">
        <title>The Global Catalogue of Microorganisms (GCM) 10K type strain sequencing project: providing services to taxonomists for standard genome sequencing and annotation.</title>
        <authorList>
            <consortium name="The Broad Institute Genomics Platform"/>
            <consortium name="The Broad Institute Genome Sequencing Center for Infectious Disease"/>
            <person name="Wu L."/>
            <person name="Ma J."/>
        </authorList>
    </citation>
    <scope>NUCLEOTIDE SEQUENCE [LARGE SCALE GENOMIC DNA]</scope>
    <source>
        <strain evidence="2 3">JCM 13929</strain>
    </source>
</reference>
<comment type="caution">
    <text evidence="2">The sequence shown here is derived from an EMBL/GenBank/DDBJ whole genome shotgun (WGS) entry which is preliminary data.</text>
</comment>
<dbReference type="RefSeq" id="WP_346103262.1">
    <property type="nucleotide sequence ID" value="NZ_BAAAMU010000010.1"/>
</dbReference>
<organism evidence="2 3">
    <name type="scientific">Nonomuraea maheshkhaliensis</name>
    <dbReference type="NCBI Taxonomy" id="419590"/>
    <lineage>
        <taxon>Bacteria</taxon>
        <taxon>Bacillati</taxon>
        <taxon>Actinomycetota</taxon>
        <taxon>Actinomycetes</taxon>
        <taxon>Streptosporangiales</taxon>
        <taxon>Streptosporangiaceae</taxon>
        <taxon>Nonomuraea</taxon>
    </lineage>
</organism>
<evidence type="ECO:0000259" key="1">
    <source>
        <dbReference type="Pfam" id="PF13847"/>
    </source>
</evidence>